<dbReference type="GO" id="GO:0016787">
    <property type="term" value="F:hydrolase activity"/>
    <property type="evidence" value="ECO:0007669"/>
    <property type="project" value="UniProtKB-KW"/>
</dbReference>
<dbReference type="EMBL" id="RAHZ01000027">
    <property type="protein sequence ID" value="RJY11493.1"/>
    <property type="molecule type" value="Genomic_DNA"/>
</dbReference>
<keyword evidence="5" id="KW-0378">Hydrolase</keyword>
<dbReference type="GeneID" id="45218240"/>
<dbReference type="EMBL" id="CFGT01000025">
    <property type="protein sequence ID" value="CEY65101.1"/>
    <property type="molecule type" value="Genomic_DNA"/>
</dbReference>
<dbReference type="EMBL" id="JACSZI010000002">
    <property type="protein sequence ID" value="MBF9672681.1"/>
    <property type="molecule type" value="Genomic_DNA"/>
</dbReference>
<reference evidence="6 11" key="1">
    <citation type="submission" date="2015-03" db="EMBL/GenBank/DDBJ databases">
        <authorList>
            <consortium name="Pathogen Informatics"/>
        </authorList>
    </citation>
    <scope>NUCLEOTIDE SEQUENCE [LARGE SCALE GENOMIC DNA]</scope>
    <source>
        <strain evidence="6 11">SMRU737</strain>
    </source>
</reference>
<dbReference type="PANTHER" id="PTHR34139">
    <property type="entry name" value="UPF0331 PROTEIN MJ0127"/>
    <property type="match status" value="1"/>
</dbReference>
<proteinExistence type="predicted"/>
<dbReference type="Proteomes" id="UP000743672">
    <property type="component" value="Unassembled WGS sequence"/>
</dbReference>
<evidence type="ECO:0000256" key="5">
    <source>
        <dbReference type="ARBA" id="ARBA00022801"/>
    </source>
</evidence>
<dbReference type="GO" id="GO:0110001">
    <property type="term" value="C:toxin-antitoxin complex"/>
    <property type="evidence" value="ECO:0007669"/>
    <property type="project" value="InterPro"/>
</dbReference>
<evidence type="ECO:0000313" key="14">
    <source>
        <dbReference type="Proteomes" id="UP000285038"/>
    </source>
</evidence>
<dbReference type="Pfam" id="PF01934">
    <property type="entry name" value="HepT-like"/>
    <property type="match status" value="1"/>
</dbReference>
<accession>A0A1S9Z998</accession>
<reference evidence="8" key="3">
    <citation type="submission" date="2018-02" db="EMBL/GenBank/DDBJ databases">
        <authorList>
            <person name="Cohen D.B."/>
            <person name="Kent A.D."/>
        </authorList>
    </citation>
    <scope>NUCLEOTIDE SEQUENCE</scope>
    <source>
        <strain evidence="8">Spain3473</strain>
        <strain evidence="9">Spain939</strain>
    </source>
</reference>
<evidence type="ECO:0000256" key="1">
    <source>
        <dbReference type="ARBA" id="ARBA00022553"/>
    </source>
</evidence>
<dbReference type="InterPro" id="IPR051813">
    <property type="entry name" value="HepT_RNase_toxin"/>
</dbReference>
<reference evidence="12 13" key="2">
    <citation type="submission" date="2018-02" db="EMBL/GenBank/DDBJ databases">
        <authorList>
            <person name="Handem S."/>
        </authorList>
    </citation>
    <scope>NUCLEOTIDE SEQUENCE [LARGE SCALE GENOMIC DNA]</scope>
    <source>
        <strain evidence="10 14">Spain2270</strain>
        <strain evidence="12">Spain3473</strain>
        <strain evidence="13">Spain939</strain>
    </source>
</reference>
<dbReference type="OMA" id="AMHIGQI"/>
<evidence type="ECO:0000313" key="10">
    <source>
        <dbReference type="EMBL" id="RJY11493.1"/>
    </source>
</evidence>
<dbReference type="Proteomes" id="UP000285038">
    <property type="component" value="Unassembled WGS sequence"/>
</dbReference>
<dbReference type="Proteomes" id="UP000265600">
    <property type="component" value="Unassembled WGS sequence"/>
</dbReference>
<keyword evidence="3" id="KW-0540">Nuclease</keyword>
<evidence type="ECO:0000256" key="3">
    <source>
        <dbReference type="ARBA" id="ARBA00022722"/>
    </source>
</evidence>
<reference evidence="7" key="4">
    <citation type="journal article" date="2020" name="J. Clin. Microbiol.">
        <title>Streptococcus pseudopneumoniae: Use of whole genome sequences to validate methods used for identification.</title>
        <authorList>
            <person name="Jensen C.S."/>
            <person name="Iversen K.H."/>
            <person name="Dargis R."/>
            <person name="Shewmaker P."/>
            <person name="Rasmussen S."/>
            <person name="Christensen J.J."/>
            <person name="Nielsen X.C."/>
        </authorList>
    </citation>
    <scope>NUCLEOTIDE SEQUENCE</scope>
    <source>
        <strain evidence="7">256-03</strain>
    </source>
</reference>
<dbReference type="GO" id="GO:0004540">
    <property type="term" value="F:RNA nuclease activity"/>
    <property type="evidence" value="ECO:0007669"/>
    <property type="project" value="InterPro"/>
</dbReference>
<protein>
    <submittedName>
        <fullName evidence="8">DUF86 domain-containing protein</fullName>
    </submittedName>
    <submittedName>
        <fullName evidence="6">Protein of uncharacterized function DUF86</fullName>
    </submittedName>
</protein>
<sequence>MRSQSLETDIAYLKDMVLYLDKADAVLYKARRYNLPLDDDMVVDSIAMNLGQVGEQLSLGKLSEEVKQKYSDRINWTQIKGFRNFIYHNYSNLNFKIIEGILKESVPKTKESLHSIIRELEGEL</sequence>
<accession>A0A0T8TLD8</accession>
<dbReference type="RefSeq" id="WP_001257560.1">
    <property type="nucleotide sequence ID" value="NZ_CFGT01000025.1"/>
</dbReference>
<dbReference type="Proteomes" id="UP000048179">
    <property type="component" value="Unassembled WGS sequence"/>
</dbReference>
<keyword evidence="2" id="KW-1277">Toxin-antitoxin system</keyword>
<evidence type="ECO:0000313" key="7">
    <source>
        <dbReference type="EMBL" id="MBF9672681.1"/>
    </source>
</evidence>
<evidence type="ECO:0000313" key="8">
    <source>
        <dbReference type="EMBL" id="RJP17833.1"/>
    </source>
</evidence>
<keyword evidence="14" id="KW-1185">Reference proteome</keyword>
<dbReference type="GO" id="GO:0000166">
    <property type="term" value="F:nucleotide binding"/>
    <property type="evidence" value="ECO:0007669"/>
    <property type="project" value="UniProtKB-KW"/>
</dbReference>
<keyword evidence="1" id="KW-0597">Phosphoprotein</keyword>
<evidence type="ECO:0000313" key="13">
    <source>
        <dbReference type="Proteomes" id="UP000266144"/>
    </source>
</evidence>
<evidence type="ECO:0000313" key="11">
    <source>
        <dbReference type="Proteomes" id="UP000048179"/>
    </source>
</evidence>
<evidence type="ECO:0000313" key="9">
    <source>
        <dbReference type="EMBL" id="RJP77965.1"/>
    </source>
</evidence>
<keyword evidence="4" id="KW-0547">Nucleotide-binding</keyword>
<dbReference type="EMBL" id="PTQV01000096">
    <property type="protein sequence ID" value="RJP77965.1"/>
    <property type="molecule type" value="Genomic_DNA"/>
</dbReference>
<dbReference type="PANTHER" id="PTHR34139:SF1">
    <property type="entry name" value="RNASE MJ1380-RELATED"/>
    <property type="match status" value="1"/>
</dbReference>
<evidence type="ECO:0000256" key="2">
    <source>
        <dbReference type="ARBA" id="ARBA00022649"/>
    </source>
</evidence>
<dbReference type="InterPro" id="IPR008201">
    <property type="entry name" value="HepT-like"/>
</dbReference>
<dbReference type="AlphaFoldDB" id="A0A0T8TLD8"/>
<organism evidence="8 12">
    <name type="scientific">Streptococcus pseudopneumoniae</name>
    <dbReference type="NCBI Taxonomy" id="257758"/>
    <lineage>
        <taxon>Bacteria</taxon>
        <taxon>Bacillati</taxon>
        <taxon>Bacillota</taxon>
        <taxon>Bacilli</taxon>
        <taxon>Lactobacillales</taxon>
        <taxon>Streptococcaceae</taxon>
        <taxon>Streptococcus</taxon>
    </lineage>
</organism>
<evidence type="ECO:0000313" key="12">
    <source>
        <dbReference type="Proteomes" id="UP000265600"/>
    </source>
</evidence>
<gene>
    <name evidence="9" type="ORF">C5O68_11715</name>
    <name evidence="8" type="ORF">C5O69_00020</name>
    <name evidence="10" type="ORF">D6867_05900</name>
    <name evidence="6" type="ORF">ERS020247_01775</name>
    <name evidence="7" type="ORF">IAI20_00755</name>
</gene>
<evidence type="ECO:0000313" key="6">
    <source>
        <dbReference type="EMBL" id="CEY65101.1"/>
    </source>
</evidence>
<name>A0A0T8TLD8_9STRE</name>
<evidence type="ECO:0000256" key="4">
    <source>
        <dbReference type="ARBA" id="ARBA00022741"/>
    </source>
</evidence>
<dbReference type="EMBL" id="PTTJ01000001">
    <property type="protein sequence ID" value="RJP17833.1"/>
    <property type="molecule type" value="Genomic_DNA"/>
</dbReference>
<dbReference type="Proteomes" id="UP000266144">
    <property type="component" value="Unassembled WGS sequence"/>
</dbReference>